<dbReference type="Proteomes" id="UP000700732">
    <property type="component" value="Unassembled WGS sequence"/>
</dbReference>
<dbReference type="Pfam" id="PF13030">
    <property type="entry name" value="DUF3891"/>
    <property type="match status" value="1"/>
</dbReference>
<evidence type="ECO:0000313" key="1">
    <source>
        <dbReference type="EMBL" id="MBC3791445.1"/>
    </source>
</evidence>
<keyword evidence="2" id="KW-1185">Reference proteome</keyword>
<reference evidence="1 2" key="1">
    <citation type="submission" date="2019-06" db="EMBL/GenBank/DDBJ databases">
        <title>Spirosoma utsteinense sp. nov. isolated from Antarctic ice-free soils.</title>
        <authorList>
            <person name="Tahon G."/>
        </authorList>
    </citation>
    <scope>NUCLEOTIDE SEQUENCE [LARGE SCALE GENOMIC DNA]</scope>
    <source>
        <strain evidence="1 2">LMG 31447</strain>
    </source>
</reference>
<gene>
    <name evidence="1" type="ORF">FH603_1947</name>
</gene>
<accession>A0ABR6W4H3</accession>
<dbReference type="RefSeq" id="WP_186737245.1">
    <property type="nucleotide sequence ID" value="NZ_VFIA01000009.1"/>
</dbReference>
<protein>
    <recommendedName>
        <fullName evidence="3">DUF3891 family protein</fullName>
    </recommendedName>
</protein>
<organism evidence="1 2">
    <name type="scientific">Spirosoma utsteinense</name>
    <dbReference type="NCBI Taxonomy" id="2585773"/>
    <lineage>
        <taxon>Bacteria</taxon>
        <taxon>Pseudomonadati</taxon>
        <taxon>Bacteroidota</taxon>
        <taxon>Cytophagia</taxon>
        <taxon>Cytophagales</taxon>
        <taxon>Cytophagaceae</taxon>
        <taxon>Spirosoma</taxon>
    </lineage>
</organism>
<name>A0ABR6W4H3_9BACT</name>
<comment type="caution">
    <text evidence="1">The sequence shown here is derived from an EMBL/GenBank/DDBJ whole genome shotgun (WGS) entry which is preliminary data.</text>
</comment>
<sequence>MIVTQTDTGWQIINQQAHGLLAVQAALRWQIDKRPVHWIETLIALTEHDDGQDPWEGRNHLTTAGAPLPFQIPEYSVKQCYKMIEIGLQKSRWNALMLSMHTTFLYESKRGADKALDTFLDQQAGNQLKWRKQYNASKAEAAYAYAFVQWCDALSLVLCLDQVQPEGRQLEVSKGPDGIPYFIFQHPDESLGMSPWPFAESDFTIHVETFSLPQLVFQDDTELYNAMQDAPMVLKEWTFRKG</sequence>
<evidence type="ECO:0008006" key="3">
    <source>
        <dbReference type="Google" id="ProtNLM"/>
    </source>
</evidence>
<dbReference type="EMBL" id="VFIA01000009">
    <property type="protein sequence ID" value="MBC3791445.1"/>
    <property type="molecule type" value="Genomic_DNA"/>
</dbReference>
<evidence type="ECO:0000313" key="2">
    <source>
        <dbReference type="Proteomes" id="UP000700732"/>
    </source>
</evidence>
<proteinExistence type="predicted"/>
<dbReference type="InterPro" id="IPR024992">
    <property type="entry name" value="DUF3891"/>
</dbReference>